<dbReference type="InterPro" id="IPR046341">
    <property type="entry name" value="SET_dom_sf"/>
</dbReference>
<accession>A0A9P9D1P6</accession>
<dbReference type="AlphaFoldDB" id="A0A9P9D1P6"/>
<evidence type="ECO:0000313" key="3">
    <source>
        <dbReference type="EMBL" id="KAH7110872.1"/>
    </source>
</evidence>
<gene>
    <name evidence="3" type="ORF">B0J11DRAFT_586076</name>
</gene>
<comment type="caution">
    <text evidence="3">The sequence shown here is derived from an EMBL/GenBank/DDBJ whole genome shotgun (WGS) entry which is preliminary data.</text>
</comment>
<reference evidence="3" key="1">
    <citation type="journal article" date="2021" name="Nat. Commun.">
        <title>Genetic determinants of endophytism in the Arabidopsis root mycobiome.</title>
        <authorList>
            <person name="Mesny F."/>
            <person name="Miyauchi S."/>
            <person name="Thiergart T."/>
            <person name="Pickel B."/>
            <person name="Atanasova L."/>
            <person name="Karlsson M."/>
            <person name="Huettel B."/>
            <person name="Barry K.W."/>
            <person name="Haridas S."/>
            <person name="Chen C."/>
            <person name="Bauer D."/>
            <person name="Andreopoulos W."/>
            <person name="Pangilinan J."/>
            <person name="LaButti K."/>
            <person name="Riley R."/>
            <person name="Lipzen A."/>
            <person name="Clum A."/>
            <person name="Drula E."/>
            <person name="Henrissat B."/>
            <person name="Kohler A."/>
            <person name="Grigoriev I.V."/>
            <person name="Martin F.M."/>
            <person name="Hacquard S."/>
        </authorList>
    </citation>
    <scope>NUCLEOTIDE SEQUENCE</scope>
    <source>
        <strain evidence="3">MPI-CAGE-CH-0243</strain>
    </source>
</reference>
<dbReference type="Gene3D" id="1.25.40.10">
    <property type="entry name" value="Tetratricopeptide repeat domain"/>
    <property type="match status" value="1"/>
</dbReference>
<dbReference type="SUPFAM" id="SSF82199">
    <property type="entry name" value="SET domain"/>
    <property type="match status" value="1"/>
</dbReference>
<keyword evidence="4" id="KW-1185">Reference proteome</keyword>
<dbReference type="InterPro" id="IPR011990">
    <property type="entry name" value="TPR-like_helical_dom_sf"/>
</dbReference>
<feature type="domain" description="SET" evidence="2">
    <location>
        <begin position="101"/>
        <end position="296"/>
    </location>
</feature>
<feature type="chain" id="PRO_5040420185" description="SET domain-containing protein" evidence="1">
    <location>
        <begin position="22"/>
        <end position="434"/>
    </location>
</feature>
<protein>
    <recommendedName>
        <fullName evidence="2">SET domain-containing protein</fullName>
    </recommendedName>
</protein>
<dbReference type="EMBL" id="JAGMWT010000026">
    <property type="protein sequence ID" value="KAH7110872.1"/>
    <property type="molecule type" value="Genomic_DNA"/>
</dbReference>
<dbReference type="InterPro" id="IPR001214">
    <property type="entry name" value="SET_dom"/>
</dbReference>
<dbReference type="PANTHER" id="PTHR47332">
    <property type="entry name" value="SET DOMAIN-CONTAINING PROTEIN 5"/>
    <property type="match status" value="1"/>
</dbReference>
<dbReference type="PANTHER" id="PTHR47332:SF6">
    <property type="entry name" value="SET DOMAIN-CONTAINING PROTEIN"/>
    <property type="match status" value="1"/>
</dbReference>
<proteinExistence type="predicted"/>
<keyword evidence="1" id="KW-0732">Signal</keyword>
<evidence type="ECO:0000256" key="1">
    <source>
        <dbReference type="SAM" id="SignalP"/>
    </source>
</evidence>
<feature type="signal peptide" evidence="1">
    <location>
        <begin position="1"/>
        <end position="21"/>
    </location>
</feature>
<dbReference type="InterPro" id="IPR053185">
    <property type="entry name" value="SET_domain_protein"/>
</dbReference>
<dbReference type="OrthoDB" id="265717at2759"/>
<dbReference type="Gene3D" id="2.170.270.10">
    <property type="entry name" value="SET domain"/>
    <property type="match status" value="1"/>
</dbReference>
<dbReference type="Proteomes" id="UP000700596">
    <property type="component" value="Unassembled WGS sequence"/>
</dbReference>
<dbReference type="PROSITE" id="PS50280">
    <property type="entry name" value="SET"/>
    <property type="match status" value="1"/>
</dbReference>
<sequence length="434" mass="48209">MASRILSVIFALLSVSFMVSASVPRKVLAQQCWHEFPLSRVILQSAHDGSSQLVISTDIPGLAVHPSSDLVDGHEKARIDPSYGPWTHRPICTDVLQTLGTKLCVFTNSSFSNGRGISIFTTPKIAEDFANLPAFQNPTALTERDVNVNSGAWYTQDIASKGVGMLAKKALKFKDRVTGYTPALLAHLESELSTMEREKYFRVAVYQLPDATRDMYLKLATVYGDPRVRVQDIVKANTFQLQLGGQDHLAVFPETSRLNHACAPNAQYHLDPTLLTHIVQATRPIAPGEEITISYTSPLEPTAQRQQHLQNGFHFTCNCPRCAASSATDAKLAQIQTIQNALNDWSTTTKATPKLAEKLLQMYRKEGLEGFLDMPYGFASLAYNAVGDSGKAEKYAELAKEIILIKDGPWTPNLQIWKDMLKDSKAHWSYRRRV</sequence>
<evidence type="ECO:0000313" key="4">
    <source>
        <dbReference type="Proteomes" id="UP000700596"/>
    </source>
</evidence>
<organism evidence="3 4">
    <name type="scientific">Dendryphion nanum</name>
    <dbReference type="NCBI Taxonomy" id="256645"/>
    <lineage>
        <taxon>Eukaryota</taxon>
        <taxon>Fungi</taxon>
        <taxon>Dikarya</taxon>
        <taxon>Ascomycota</taxon>
        <taxon>Pezizomycotina</taxon>
        <taxon>Dothideomycetes</taxon>
        <taxon>Pleosporomycetidae</taxon>
        <taxon>Pleosporales</taxon>
        <taxon>Torulaceae</taxon>
        <taxon>Dendryphion</taxon>
    </lineage>
</organism>
<dbReference type="CDD" id="cd20071">
    <property type="entry name" value="SET_SMYD"/>
    <property type="match status" value="1"/>
</dbReference>
<name>A0A9P9D1P6_9PLEO</name>
<evidence type="ECO:0000259" key="2">
    <source>
        <dbReference type="PROSITE" id="PS50280"/>
    </source>
</evidence>
<dbReference type="Pfam" id="PF00856">
    <property type="entry name" value="SET"/>
    <property type="match status" value="1"/>
</dbReference>